<feature type="domain" description="Endonuclease GajA/Old nuclease/RecF-like AAA" evidence="1">
    <location>
        <begin position="1"/>
        <end position="44"/>
    </location>
</feature>
<dbReference type="SUPFAM" id="SSF52540">
    <property type="entry name" value="P-loop containing nucleoside triphosphate hydrolases"/>
    <property type="match status" value="1"/>
</dbReference>
<dbReference type="InterPro" id="IPR041685">
    <property type="entry name" value="AAA_GajA/Old/RecF-like"/>
</dbReference>
<proteinExistence type="predicted"/>
<dbReference type="EMBL" id="CP017834">
    <property type="protein sequence ID" value="APJ03730.1"/>
    <property type="molecule type" value="Genomic_DNA"/>
</dbReference>
<dbReference type="KEGG" id="saqi:AXG55_07345"/>
<dbReference type="InterPro" id="IPR027417">
    <property type="entry name" value="P-loop_NTPase"/>
</dbReference>
<protein>
    <recommendedName>
        <fullName evidence="1">Endonuclease GajA/Old nuclease/RecF-like AAA domain-containing protein</fullName>
    </recommendedName>
</protein>
<dbReference type="Gene3D" id="3.40.50.300">
    <property type="entry name" value="P-loop containing nucleotide triphosphate hydrolases"/>
    <property type="match status" value="1"/>
</dbReference>
<keyword evidence="3" id="KW-1185">Reference proteome</keyword>
<dbReference type="RefSeq" id="WP_233231060.1">
    <property type="nucleotide sequence ID" value="NZ_CP017834.1"/>
</dbReference>
<dbReference type="STRING" id="1915309.AXG55_07345"/>
<reference evidence="2 3" key="1">
    <citation type="submission" date="2016-10" db="EMBL/GenBank/DDBJ databases">
        <title>Silvanigrella aquatica sp. nov., isolated from a freshwater lake located in the Black Forest, Germany, description of Silvanigrellaceae fam. nov., Silvanigrellales ord. nov., reclassification of the order Bdellovibrionales in the class Oligoflexia, reclassification of the families Bacteriovoracaceae and Halobacteriovoraceae in the new order Bacteriovoracales ord. nov., and reclassification of the family Pseudobacteriovoracaceae in the order Oligoflexiales.</title>
        <authorList>
            <person name="Hahn M.W."/>
            <person name="Schmidt J."/>
            <person name="Koll U."/>
            <person name="Rohde M."/>
            <person name="Verbag S."/>
            <person name="Pitt A."/>
            <person name="Nakai R."/>
            <person name="Naganuma T."/>
            <person name="Lang E."/>
        </authorList>
    </citation>
    <scope>NUCLEOTIDE SEQUENCE [LARGE SCALE GENOMIC DNA]</scope>
    <source>
        <strain evidence="2 3">MWH-Nonnen-W8red</strain>
    </source>
</reference>
<dbReference type="AlphaFoldDB" id="A0A1L4D0M8"/>
<gene>
    <name evidence="2" type="ORF">AXG55_07345</name>
</gene>
<sequence length="102" mass="11214">MILNKVIIRKYKQIKHTSLDISEINILIGANNSGKISILQALQFSIGCAKSIKLHALKLQSGSYTISIDELLYIPTSDIFSLGNGRILSENSNPINVKLFAV</sequence>
<evidence type="ECO:0000259" key="1">
    <source>
        <dbReference type="Pfam" id="PF13175"/>
    </source>
</evidence>
<dbReference type="Pfam" id="PF13175">
    <property type="entry name" value="AAA_15"/>
    <property type="match status" value="1"/>
</dbReference>
<organism evidence="2 3">
    <name type="scientific">Silvanigrella aquatica</name>
    <dbReference type="NCBI Taxonomy" id="1915309"/>
    <lineage>
        <taxon>Bacteria</taxon>
        <taxon>Pseudomonadati</taxon>
        <taxon>Bdellovibrionota</taxon>
        <taxon>Oligoflexia</taxon>
        <taxon>Silvanigrellales</taxon>
        <taxon>Silvanigrellaceae</taxon>
        <taxon>Silvanigrella</taxon>
    </lineage>
</organism>
<evidence type="ECO:0000313" key="2">
    <source>
        <dbReference type="EMBL" id="APJ03730.1"/>
    </source>
</evidence>
<dbReference type="Proteomes" id="UP000184731">
    <property type="component" value="Chromosome"/>
</dbReference>
<evidence type="ECO:0000313" key="3">
    <source>
        <dbReference type="Proteomes" id="UP000184731"/>
    </source>
</evidence>
<name>A0A1L4D0M8_9BACT</name>
<accession>A0A1L4D0M8</accession>